<dbReference type="PROSITE" id="PS51257">
    <property type="entry name" value="PROKAR_LIPOPROTEIN"/>
    <property type="match status" value="1"/>
</dbReference>
<keyword evidence="4" id="KW-1185">Reference proteome</keyword>
<name>A0A5C4TBM9_9BACL</name>
<protein>
    <recommendedName>
        <fullName evidence="5">Secreted protein</fullName>
    </recommendedName>
</protein>
<evidence type="ECO:0000313" key="3">
    <source>
        <dbReference type="EMBL" id="TNJ66282.1"/>
    </source>
</evidence>
<keyword evidence="2" id="KW-0732">Signal</keyword>
<dbReference type="EMBL" id="VDCQ01000012">
    <property type="protein sequence ID" value="TNJ66282.1"/>
    <property type="molecule type" value="Genomic_DNA"/>
</dbReference>
<dbReference type="OrthoDB" id="128043at2"/>
<proteinExistence type="predicted"/>
<dbReference type="RefSeq" id="WP_139602334.1">
    <property type="nucleotide sequence ID" value="NZ_VDCQ01000012.1"/>
</dbReference>
<feature type="chain" id="PRO_5023108814" description="Secreted protein" evidence="2">
    <location>
        <begin position="25"/>
        <end position="275"/>
    </location>
</feature>
<dbReference type="Proteomes" id="UP000307943">
    <property type="component" value="Unassembled WGS sequence"/>
</dbReference>
<evidence type="ECO:0000256" key="2">
    <source>
        <dbReference type="SAM" id="SignalP"/>
    </source>
</evidence>
<evidence type="ECO:0000313" key="4">
    <source>
        <dbReference type="Proteomes" id="UP000307943"/>
    </source>
</evidence>
<dbReference type="AlphaFoldDB" id="A0A5C4TBM9"/>
<feature type="signal peptide" evidence="2">
    <location>
        <begin position="1"/>
        <end position="24"/>
    </location>
</feature>
<feature type="region of interest" description="Disordered" evidence="1">
    <location>
        <begin position="26"/>
        <end position="51"/>
    </location>
</feature>
<gene>
    <name evidence="3" type="ORF">FE784_11450</name>
</gene>
<accession>A0A5C4TBM9</accession>
<organism evidence="3 4">
    <name type="scientific">Paenibacillus hemerocallicola</name>
    <dbReference type="NCBI Taxonomy" id="1172614"/>
    <lineage>
        <taxon>Bacteria</taxon>
        <taxon>Bacillati</taxon>
        <taxon>Bacillota</taxon>
        <taxon>Bacilli</taxon>
        <taxon>Bacillales</taxon>
        <taxon>Paenibacillaceae</taxon>
        <taxon>Paenibacillus</taxon>
    </lineage>
</organism>
<evidence type="ECO:0008006" key="5">
    <source>
        <dbReference type="Google" id="ProtNLM"/>
    </source>
</evidence>
<comment type="caution">
    <text evidence="3">The sequence shown here is derived from an EMBL/GenBank/DDBJ whole genome shotgun (WGS) entry which is preliminary data.</text>
</comment>
<feature type="compositionally biased region" description="Basic and acidic residues" evidence="1">
    <location>
        <begin position="28"/>
        <end position="37"/>
    </location>
</feature>
<reference evidence="3 4" key="1">
    <citation type="submission" date="2019-05" db="EMBL/GenBank/DDBJ databases">
        <title>We sequenced the genome of Paenibacillus hemerocallicola KCTC 33185 for further insight into its adaptation and study the phylogeny of Paenibacillus.</title>
        <authorList>
            <person name="Narsing Rao M.P."/>
        </authorList>
    </citation>
    <scope>NUCLEOTIDE SEQUENCE [LARGE SCALE GENOMIC DNA]</scope>
    <source>
        <strain evidence="3 4">KCTC 33185</strain>
    </source>
</reference>
<evidence type="ECO:0000256" key="1">
    <source>
        <dbReference type="SAM" id="MobiDB-lite"/>
    </source>
</evidence>
<sequence>MKKRFFLIGLLIPLLLVSACSKSADPVSKGHGEHGEHSGAGGEPASDTTKAVWKLSASKPQAGTNTTVSVQIEDKQGKPVQKFDLNHEKMMHLIIVSKDLSYFDHIHPEYKGDGRFEIGTQFPAGGDYKLLADYLPTGGAATTKSEWVSAEGKAAASAPIAADGKLVKSVNGKEVTLTYDRLTAGTDIQLNFRLTDEKTKQPITDLQPYLGAVGHVVILSADAEQYLHVHPTDEKAKGPDAKFQTRFPKSGLYKIWGQFQQNGQTFVVPFVVNVP</sequence>